<feature type="compositionally biased region" description="Basic and acidic residues" evidence="1">
    <location>
        <begin position="72"/>
        <end position="90"/>
    </location>
</feature>
<reference evidence="3" key="2">
    <citation type="submission" date="2016-05" db="EMBL/GenBank/DDBJ databases">
        <title>Comparative analysis highlights variable genome content of wheat rusts and divergence of the mating loci.</title>
        <authorList>
            <person name="Cuomo C.A."/>
            <person name="Bakkeren G."/>
            <person name="Szabo L."/>
            <person name="Khalil H."/>
            <person name="Joly D."/>
            <person name="Goldberg J."/>
            <person name="Young S."/>
            <person name="Zeng Q."/>
            <person name="Fellers J."/>
        </authorList>
    </citation>
    <scope>NUCLEOTIDE SEQUENCE [LARGE SCALE GENOMIC DNA]</scope>
    <source>
        <strain evidence="3">1-1 BBBD Race 1</strain>
    </source>
</reference>
<dbReference type="STRING" id="630390.A0A180GG15"/>
<dbReference type="Pfam" id="PF18802">
    <property type="entry name" value="CxC1"/>
    <property type="match status" value="1"/>
</dbReference>
<reference evidence="4 5" key="3">
    <citation type="journal article" date="2017" name="G3 (Bethesda)">
        <title>Comparative analysis highlights variable genome content of wheat rusts and divergence of the mating loci.</title>
        <authorList>
            <person name="Cuomo C.A."/>
            <person name="Bakkeren G."/>
            <person name="Khalil H.B."/>
            <person name="Panwar V."/>
            <person name="Joly D."/>
            <person name="Linning R."/>
            <person name="Sakthikumar S."/>
            <person name="Song X."/>
            <person name="Adiconis X."/>
            <person name="Fan L."/>
            <person name="Goldberg J.M."/>
            <person name="Levin J.Z."/>
            <person name="Young S."/>
            <person name="Zeng Q."/>
            <person name="Anikster Y."/>
            <person name="Bruce M."/>
            <person name="Wang M."/>
            <person name="Yin C."/>
            <person name="McCallum B."/>
            <person name="Szabo L.J."/>
            <person name="Hulbert S."/>
            <person name="Chen X."/>
            <person name="Fellers J.P."/>
        </authorList>
    </citation>
    <scope>NUCLEOTIDE SEQUENCE</scope>
    <source>
        <strain evidence="5">Isolate 1-1 / race 1 (BBBD)</strain>
        <strain evidence="4">isolate 1-1 / race 1 (BBBD)</strain>
    </source>
</reference>
<dbReference type="Pfam" id="PF18758">
    <property type="entry name" value="KDZ"/>
    <property type="match status" value="1"/>
</dbReference>
<gene>
    <name evidence="3" type="ORF">PTTG_27928</name>
</gene>
<evidence type="ECO:0000259" key="2">
    <source>
        <dbReference type="Pfam" id="PF18802"/>
    </source>
</evidence>
<proteinExistence type="predicted"/>
<organism evidence="3">
    <name type="scientific">Puccinia triticina (isolate 1-1 / race 1 (BBBD))</name>
    <name type="common">Brown leaf rust fungus</name>
    <dbReference type="NCBI Taxonomy" id="630390"/>
    <lineage>
        <taxon>Eukaryota</taxon>
        <taxon>Fungi</taxon>
        <taxon>Dikarya</taxon>
        <taxon>Basidiomycota</taxon>
        <taxon>Pucciniomycotina</taxon>
        <taxon>Pucciniomycetes</taxon>
        <taxon>Pucciniales</taxon>
        <taxon>Pucciniaceae</taxon>
        <taxon>Puccinia</taxon>
    </lineage>
</organism>
<reference evidence="3" key="1">
    <citation type="submission" date="2009-11" db="EMBL/GenBank/DDBJ databases">
        <authorList>
            <consortium name="The Broad Institute Genome Sequencing Platform"/>
            <person name="Ward D."/>
            <person name="Feldgarden M."/>
            <person name="Earl A."/>
            <person name="Young S.K."/>
            <person name="Zeng Q."/>
            <person name="Koehrsen M."/>
            <person name="Alvarado L."/>
            <person name="Berlin A."/>
            <person name="Bochicchio J."/>
            <person name="Borenstein D."/>
            <person name="Chapman S.B."/>
            <person name="Chen Z."/>
            <person name="Engels R."/>
            <person name="Freedman E."/>
            <person name="Gellesch M."/>
            <person name="Goldberg J."/>
            <person name="Griggs A."/>
            <person name="Gujja S."/>
            <person name="Heilman E."/>
            <person name="Heiman D."/>
            <person name="Hepburn T."/>
            <person name="Howarth C."/>
            <person name="Jen D."/>
            <person name="Larson L."/>
            <person name="Lewis B."/>
            <person name="Mehta T."/>
            <person name="Park D."/>
            <person name="Pearson M."/>
            <person name="Roberts A."/>
            <person name="Saif S."/>
            <person name="Shea T."/>
            <person name="Shenoy N."/>
            <person name="Sisk P."/>
            <person name="Stolte C."/>
            <person name="Sykes S."/>
            <person name="Thomson T."/>
            <person name="Walk T."/>
            <person name="White J."/>
            <person name="Yandava C."/>
            <person name="Izard J."/>
            <person name="Baranova O.V."/>
            <person name="Blanton J.M."/>
            <person name="Tanner A.C."/>
            <person name="Dewhirst F.E."/>
            <person name="Haas B."/>
            <person name="Nusbaum C."/>
            <person name="Birren B."/>
        </authorList>
    </citation>
    <scope>NUCLEOTIDE SEQUENCE [LARGE SCALE GENOMIC DNA]</scope>
    <source>
        <strain evidence="3">1-1 BBBD Race 1</strain>
    </source>
</reference>
<evidence type="ECO:0000313" key="3">
    <source>
        <dbReference type="EMBL" id="OAV91615.1"/>
    </source>
</evidence>
<protein>
    <submittedName>
        <fullName evidence="4">CxC1 domain-containing protein</fullName>
    </submittedName>
</protein>
<keyword evidence="5" id="KW-1185">Reference proteome</keyword>
<reference evidence="4" key="4">
    <citation type="submission" date="2025-05" db="UniProtKB">
        <authorList>
            <consortium name="EnsemblFungi"/>
        </authorList>
    </citation>
    <scope>IDENTIFICATION</scope>
    <source>
        <strain evidence="4">isolate 1-1 / race 1 (BBBD)</strain>
    </source>
</reference>
<dbReference type="InterPro" id="IPR040521">
    <property type="entry name" value="KDZ"/>
</dbReference>
<dbReference type="OrthoDB" id="2804062at2759"/>
<evidence type="ECO:0000313" key="4">
    <source>
        <dbReference type="EnsemblFungi" id="PTTG_27928-t43_1-p1"/>
    </source>
</evidence>
<dbReference type="AlphaFoldDB" id="A0A180GG15"/>
<dbReference type="PANTHER" id="PTHR33096">
    <property type="entry name" value="CXC2 DOMAIN-CONTAINING PROTEIN"/>
    <property type="match status" value="1"/>
</dbReference>
<feature type="region of interest" description="Disordered" evidence="1">
    <location>
        <begin position="72"/>
        <end position="97"/>
    </location>
</feature>
<dbReference type="EMBL" id="ADAS02000078">
    <property type="protein sequence ID" value="OAV91615.1"/>
    <property type="molecule type" value="Genomic_DNA"/>
</dbReference>
<evidence type="ECO:0000313" key="5">
    <source>
        <dbReference type="Proteomes" id="UP000005240"/>
    </source>
</evidence>
<dbReference type="PANTHER" id="PTHR33096:SF1">
    <property type="entry name" value="CXC1-LIKE CYSTEINE CLUSTER ASSOCIATED WITH KDZ TRANSPOSASES DOMAIN-CONTAINING PROTEIN"/>
    <property type="match status" value="1"/>
</dbReference>
<dbReference type="InterPro" id="IPR041320">
    <property type="entry name" value="CxC1"/>
</dbReference>
<sequence>MAIYRLNVPGANRMQATRRRVHSNHNAATLARLRHVENLDQHHARNPANPNPPIQNLMDNNTFTYASFHDDEEHGEQNTKDGLGGDHDENLPGWAGLSEEEPDEIDLLIAADKEKHRQQARDFNWDVLLNHLVAEYLRLRILTKNWASTNSYDNFSQCPSSQRREQVNFCECTLDGVCLLQRGYLAGSPVKPQTAFSVPLLIFYNSLWNHCHTGAQPFTLALNEWLEPRSQRLCVRKGKHARDLRKPFSAAVDLFCQLEERQNKIVVSSLKLSSQEFLASQSCPACFGPQPPNSLDYSVDTRNCLIVCLDGNFQHRHQIKASQDHVPLQTPPIFIKQAKVDAVSQEIRDHKAQGMAPAQADRCAESHKAADDKRNKSTWKGCNDTGLMGCCCRHNAAVYLANIYKSGEQQHYPMTIIKKVLSEIEPGRQVGVLYNIGCTVDKDNSYLSIEASYVLAPQSFMPTHITGFVSWSSILVLTKDGVFRTGKGLNGYGLVSPLRYATRNCRFGSLSHKTKHHNTRGIKQLSFWLCKKFQKATQRRYETQGILRNLLGKPNPHQPGGQNFTVVFFKRQWRAQREFHVSHSETETDRRKKLVALYKRKATVEHMRQGLQSPEIFFSTVAEVRALMDSIVTESDSLSIQIAQITGRNYEEEKLRLLLWDAKSDLFAQVVQIHAERRPLLDSHIMGSHLGTHGKETIVKALQNQHPAVKKIIDSFNELYQEFREKYPNHQQPDVHNHPLTYKVFIQWEMDHTFWNDGLYYHTNAPWSIDTDVCEGINCILVLGRIQEEFEMLAQELSRTIGWARRKYSKIKETIDYITRPTGIEVMKSNPNVAPDQFDELSLGLLTRLGKLELIREELKLNLIDHGELIKLWSNDISWLWQRCQPDSNNSQFQEWTRLIDQVKRDRHTFFPNILSNDLASNDVDDDLEEAVLDVLQDDGEDVQEELMTDV</sequence>
<accession>A0A180GG15</accession>
<feature type="domain" description="CxC1-like cysteine cluster associated with KDZ transposases" evidence="2">
    <location>
        <begin position="161"/>
        <end position="231"/>
    </location>
</feature>
<dbReference type="EnsemblFungi" id="PTTG_27928-t43_1">
    <property type="protein sequence ID" value="PTTG_27928-t43_1-p1"/>
    <property type="gene ID" value="PTTG_27928"/>
</dbReference>
<dbReference type="VEuPathDB" id="FungiDB:PTTG_27928"/>
<evidence type="ECO:0000256" key="1">
    <source>
        <dbReference type="SAM" id="MobiDB-lite"/>
    </source>
</evidence>
<name>A0A180GG15_PUCT1</name>
<dbReference type="Proteomes" id="UP000005240">
    <property type="component" value="Unassembled WGS sequence"/>
</dbReference>